<keyword evidence="3" id="KW-0813">Transport</keyword>
<feature type="transmembrane region" description="Helical" evidence="8">
    <location>
        <begin position="207"/>
        <end position="226"/>
    </location>
</feature>
<comment type="subcellular location">
    <subcellularLocation>
        <location evidence="1">Cell membrane</location>
        <topology evidence="1">Multi-pass membrane protein</topology>
    </subcellularLocation>
</comment>
<evidence type="ECO:0000313" key="10">
    <source>
        <dbReference type="Proteomes" id="UP000035034"/>
    </source>
</evidence>
<evidence type="ECO:0000256" key="1">
    <source>
        <dbReference type="ARBA" id="ARBA00004651"/>
    </source>
</evidence>
<evidence type="ECO:0000256" key="7">
    <source>
        <dbReference type="ARBA" id="ARBA00023136"/>
    </source>
</evidence>
<feature type="transmembrane region" description="Helical" evidence="8">
    <location>
        <begin position="160"/>
        <end position="181"/>
    </location>
</feature>
<evidence type="ECO:0000256" key="6">
    <source>
        <dbReference type="ARBA" id="ARBA00022989"/>
    </source>
</evidence>
<dbReference type="InterPro" id="IPR037294">
    <property type="entry name" value="ABC_BtuC-like"/>
</dbReference>
<gene>
    <name evidence="9" type="ORF">GOEFS_009_00350</name>
</gene>
<dbReference type="RefSeq" id="WP_007316005.1">
    <property type="nucleotide sequence ID" value="NZ_BAEH01000009.1"/>
</dbReference>
<protein>
    <submittedName>
        <fullName evidence="9">Putative ABC transporter permease protein</fullName>
    </submittedName>
</protein>
<comment type="similarity">
    <text evidence="2">Belongs to the binding-protein-dependent transport system permease family. FecCD subfamily.</text>
</comment>
<feature type="transmembrane region" description="Helical" evidence="8">
    <location>
        <begin position="73"/>
        <end position="90"/>
    </location>
</feature>
<dbReference type="PANTHER" id="PTHR30472">
    <property type="entry name" value="FERRIC ENTEROBACTIN TRANSPORT SYSTEM PERMEASE PROTEIN"/>
    <property type="match status" value="1"/>
</dbReference>
<organism evidence="9 10">
    <name type="scientific">Gordonia effusa NBRC 100432</name>
    <dbReference type="NCBI Taxonomy" id="1077974"/>
    <lineage>
        <taxon>Bacteria</taxon>
        <taxon>Bacillati</taxon>
        <taxon>Actinomycetota</taxon>
        <taxon>Actinomycetes</taxon>
        <taxon>Mycobacteriales</taxon>
        <taxon>Gordoniaceae</taxon>
        <taxon>Gordonia</taxon>
    </lineage>
</organism>
<dbReference type="Proteomes" id="UP000035034">
    <property type="component" value="Unassembled WGS sequence"/>
</dbReference>
<proteinExistence type="inferred from homology"/>
<dbReference type="EMBL" id="BAEH01000009">
    <property type="protein sequence ID" value="GAB16667.1"/>
    <property type="molecule type" value="Genomic_DNA"/>
</dbReference>
<evidence type="ECO:0000256" key="4">
    <source>
        <dbReference type="ARBA" id="ARBA00022475"/>
    </source>
</evidence>
<dbReference type="GO" id="GO:0033214">
    <property type="term" value="P:siderophore-iron import into cell"/>
    <property type="evidence" value="ECO:0007669"/>
    <property type="project" value="TreeGrafter"/>
</dbReference>
<comment type="caution">
    <text evidence="9">The sequence shown here is derived from an EMBL/GenBank/DDBJ whole genome shotgun (WGS) entry which is preliminary data.</text>
</comment>
<sequence length="343" mass="34671">MTVATAPVSGARLSLVTRSGVATILLVLLAVLIVSGFFVGSGDYSITDAWHALFGGGDATTVEVIRNNRVPRTLLAVIAGIALGVAGAAMQGLTRNPLADPGILGVNSGAYFAMVVGAVGLGIGSTVGFVLCAMMGAFLAATIVYFVGSRGVGGASPAKLVLTGVAVGSIFAGTGFGLTMIDPKAFDTIRSWQVGTLDGRNWTELSVVWPPIVLGVVAALILIPYLNGLALGDDRARALGVPVTSVRIGGFLAITLLCGAATAALGPVTFLGLMVPHVVRILFGPDNKWVIPMCLLVGPVVLVGADLVARVATPGELPVGMVTAFIGAPVLIALARRHGGADL</sequence>
<keyword evidence="10" id="KW-1185">Reference proteome</keyword>
<dbReference type="OrthoDB" id="9782305at2"/>
<dbReference type="Pfam" id="PF01032">
    <property type="entry name" value="FecCD"/>
    <property type="match status" value="1"/>
</dbReference>
<dbReference type="eggNOG" id="COG0609">
    <property type="taxonomic scope" value="Bacteria"/>
</dbReference>
<dbReference type="STRING" id="1077974.GOEFS_009_00350"/>
<feature type="transmembrane region" description="Helical" evidence="8">
    <location>
        <begin position="290"/>
        <end position="311"/>
    </location>
</feature>
<evidence type="ECO:0000256" key="3">
    <source>
        <dbReference type="ARBA" id="ARBA00022448"/>
    </source>
</evidence>
<evidence type="ECO:0000256" key="2">
    <source>
        <dbReference type="ARBA" id="ARBA00007935"/>
    </source>
</evidence>
<dbReference type="InterPro" id="IPR000522">
    <property type="entry name" value="ABC_transptr_permease_BtuC"/>
</dbReference>
<evidence type="ECO:0000313" key="9">
    <source>
        <dbReference type="EMBL" id="GAB16667.1"/>
    </source>
</evidence>
<dbReference type="CDD" id="cd06550">
    <property type="entry name" value="TM_ABC_iron-siderophores_like"/>
    <property type="match status" value="1"/>
</dbReference>
<accession>H0QV16</accession>
<feature type="transmembrane region" description="Helical" evidence="8">
    <location>
        <begin position="21"/>
        <end position="40"/>
    </location>
</feature>
<keyword evidence="6 8" id="KW-1133">Transmembrane helix</keyword>
<evidence type="ECO:0000256" key="8">
    <source>
        <dbReference type="SAM" id="Phobius"/>
    </source>
</evidence>
<dbReference type="PANTHER" id="PTHR30472:SF1">
    <property type="entry name" value="FE(3+) DICITRATE TRANSPORT SYSTEM PERMEASE PROTEIN FECC-RELATED"/>
    <property type="match status" value="1"/>
</dbReference>
<dbReference type="FunFam" id="1.10.3470.10:FF:000001">
    <property type="entry name" value="Vitamin B12 ABC transporter permease BtuC"/>
    <property type="match status" value="1"/>
</dbReference>
<dbReference type="Gene3D" id="1.10.3470.10">
    <property type="entry name" value="ABC transporter involved in vitamin B12 uptake, BtuC"/>
    <property type="match status" value="1"/>
</dbReference>
<name>H0QV16_9ACTN</name>
<feature type="transmembrane region" description="Helical" evidence="8">
    <location>
        <begin position="317"/>
        <end position="335"/>
    </location>
</feature>
<evidence type="ECO:0000256" key="5">
    <source>
        <dbReference type="ARBA" id="ARBA00022692"/>
    </source>
</evidence>
<feature type="transmembrane region" description="Helical" evidence="8">
    <location>
        <begin position="127"/>
        <end position="148"/>
    </location>
</feature>
<feature type="transmembrane region" description="Helical" evidence="8">
    <location>
        <begin position="263"/>
        <end position="283"/>
    </location>
</feature>
<keyword evidence="7 8" id="KW-0472">Membrane</keyword>
<keyword evidence="4" id="KW-1003">Cell membrane</keyword>
<dbReference type="SUPFAM" id="SSF81345">
    <property type="entry name" value="ABC transporter involved in vitamin B12 uptake, BtuC"/>
    <property type="match status" value="1"/>
</dbReference>
<keyword evidence="5 8" id="KW-0812">Transmembrane</keyword>
<dbReference type="AlphaFoldDB" id="H0QV16"/>
<dbReference type="GO" id="GO:0022857">
    <property type="term" value="F:transmembrane transporter activity"/>
    <property type="evidence" value="ECO:0007669"/>
    <property type="project" value="InterPro"/>
</dbReference>
<reference evidence="9 10" key="1">
    <citation type="submission" date="2011-12" db="EMBL/GenBank/DDBJ databases">
        <title>Whole genome shotgun sequence of Gordonia effusa NBRC 100432.</title>
        <authorList>
            <person name="Yoshida I."/>
            <person name="Takarada H."/>
            <person name="Hosoyama A."/>
            <person name="Tsuchikane K."/>
            <person name="Katsumata H."/>
            <person name="Yamazaki S."/>
            <person name="Fujita N."/>
        </authorList>
    </citation>
    <scope>NUCLEOTIDE SEQUENCE [LARGE SCALE GENOMIC DNA]</scope>
    <source>
        <strain evidence="9 10">NBRC 100432</strain>
    </source>
</reference>
<dbReference type="GO" id="GO:0005886">
    <property type="term" value="C:plasma membrane"/>
    <property type="evidence" value="ECO:0007669"/>
    <property type="project" value="UniProtKB-SubCell"/>
</dbReference>